<dbReference type="RefSeq" id="WP_091797908.1">
    <property type="nucleotide sequence ID" value="NZ_CP016353.1"/>
</dbReference>
<dbReference type="SUPFAM" id="SSF51735">
    <property type="entry name" value="NAD(P)-binding Rossmann-fold domains"/>
    <property type="match status" value="1"/>
</dbReference>
<evidence type="ECO:0000313" key="2">
    <source>
        <dbReference type="Proteomes" id="UP000199494"/>
    </source>
</evidence>
<protein>
    <submittedName>
        <fullName evidence="1">Putative NADH-flavin reductase</fullName>
    </submittedName>
</protein>
<keyword evidence="2" id="KW-1185">Reference proteome</keyword>
<organism evidence="1 2">
    <name type="scientific">Prauserella marina</name>
    <dbReference type="NCBI Taxonomy" id="530584"/>
    <lineage>
        <taxon>Bacteria</taxon>
        <taxon>Bacillati</taxon>
        <taxon>Actinomycetota</taxon>
        <taxon>Actinomycetes</taxon>
        <taxon>Pseudonocardiales</taxon>
        <taxon>Pseudonocardiaceae</taxon>
        <taxon>Prauserella</taxon>
    </lineage>
</organism>
<proteinExistence type="predicted"/>
<dbReference type="PANTHER" id="PTHR15020">
    <property type="entry name" value="FLAVIN REDUCTASE-RELATED"/>
    <property type="match status" value="1"/>
</dbReference>
<dbReference type="KEGG" id="pmad:BAY61_13660"/>
<dbReference type="Pfam" id="PF13460">
    <property type="entry name" value="NAD_binding_10"/>
    <property type="match status" value="1"/>
</dbReference>
<dbReference type="STRING" id="530584.SAMN05421630_1011117"/>
<dbReference type="InterPro" id="IPR016040">
    <property type="entry name" value="NAD(P)-bd_dom"/>
</dbReference>
<dbReference type="AlphaFoldDB" id="A0A222VPP9"/>
<reference evidence="1 2" key="1">
    <citation type="submission" date="2016-10" db="EMBL/GenBank/DDBJ databases">
        <authorList>
            <person name="de Groot N.N."/>
        </authorList>
    </citation>
    <scope>NUCLEOTIDE SEQUENCE [LARGE SCALE GENOMIC DNA]</scope>
    <source>
        <strain evidence="1 2">CGMCC 4.5506</strain>
    </source>
</reference>
<dbReference type="PANTHER" id="PTHR15020:SF50">
    <property type="entry name" value="UPF0659 PROTEIN YMR090W"/>
    <property type="match status" value="1"/>
</dbReference>
<dbReference type="OrthoDB" id="3763081at2"/>
<evidence type="ECO:0000313" key="1">
    <source>
        <dbReference type="EMBL" id="SDC28137.1"/>
    </source>
</evidence>
<accession>A0A222VPP9</accession>
<dbReference type="EMBL" id="FMZE01000001">
    <property type="protein sequence ID" value="SDC28137.1"/>
    <property type="molecule type" value="Genomic_DNA"/>
</dbReference>
<name>A0A222VPP9_9PSEU</name>
<dbReference type="Proteomes" id="UP000199494">
    <property type="component" value="Unassembled WGS sequence"/>
</dbReference>
<sequence length="211" mass="22192">MRLVILGATGGIGKHLVSTALARGHAVTAAVRSPAKITLRDPGLTVLHANPLEAASLKEAVRDADAVVSGMGAPGRRDPLKAASTSARAAAEAMATSATRRLIVVSAGPLNRTGDGLSWVSRRMFSPLLWAILREVYTDLERMENFLAASDLDWTVVRPPRLTDADGKGRYRHLIEGGPAGSSIARADVAQAMLDFLDLPETIGHAVGVSD</sequence>
<dbReference type="Gene3D" id="3.40.50.720">
    <property type="entry name" value="NAD(P)-binding Rossmann-like Domain"/>
    <property type="match status" value="1"/>
</dbReference>
<gene>
    <name evidence="1" type="ORF">SAMN05421630_1011117</name>
</gene>
<dbReference type="InterPro" id="IPR036291">
    <property type="entry name" value="NAD(P)-bd_dom_sf"/>
</dbReference>